<organism evidence="1 4">
    <name type="scientific">Brevibacterium ravenspurgense</name>
    <dbReference type="NCBI Taxonomy" id="479117"/>
    <lineage>
        <taxon>Bacteria</taxon>
        <taxon>Bacillati</taxon>
        <taxon>Actinomycetota</taxon>
        <taxon>Actinomycetes</taxon>
        <taxon>Micrococcales</taxon>
        <taxon>Brevibacteriaceae</taxon>
        <taxon>Brevibacterium</taxon>
    </lineage>
</organism>
<gene>
    <name evidence="1" type="ORF">Bravens_00350</name>
    <name evidence="2" type="ORF">CYJ40_09655</name>
</gene>
<sequence>MDRFDELFADLEGQAAAERAREREGEFGDLVAESFYEVTFVERLAGAVGERVDLRTVSGAVSGVLTSVGEGCCCIDGGVLVMLAAVEGVALKPREHAVQERWRSARSILGQWCAERKQVRVETAGTTLEGTLHAVARDYLQLRRRGAFELVPLRRISVVRVLQ</sequence>
<name>A0A150HBE8_9MICO</name>
<proteinExistence type="predicted"/>
<dbReference type="STRING" id="1176165.GCA_001584405_01980"/>
<dbReference type="EMBL" id="LQQC01000004">
    <property type="protein sequence ID" value="KXZ59416.1"/>
    <property type="molecule type" value="Genomic_DNA"/>
</dbReference>
<accession>A0A150HBE8</accession>
<dbReference type="PATRIC" id="fig|479117.4.peg.346"/>
<evidence type="ECO:0000313" key="2">
    <source>
        <dbReference type="EMBL" id="PKY69560.1"/>
    </source>
</evidence>
<dbReference type="RefSeq" id="WP_101672913.1">
    <property type="nucleotide sequence ID" value="NZ_LQQC01000004.1"/>
</dbReference>
<dbReference type="EMBL" id="PKGO01000010">
    <property type="protein sequence ID" value="PKY69560.1"/>
    <property type="molecule type" value="Genomic_DNA"/>
</dbReference>
<reference evidence="2 3" key="2">
    <citation type="submission" date="2017-12" db="EMBL/GenBank/DDBJ databases">
        <title>Phylogenetic diversity of female urinary microbiome.</title>
        <authorList>
            <person name="Thomas-White K."/>
            <person name="Wolfe A.J."/>
        </authorList>
    </citation>
    <scope>NUCLEOTIDE SEQUENCE [LARGE SCALE GENOMIC DNA]</scope>
    <source>
        <strain evidence="2 3">UMB0426</strain>
    </source>
</reference>
<evidence type="ECO:0000313" key="1">
    <source>
        <dbReference type="EMBL" id="KXZ59416.1"/>
    </source>
</evidence>
<evidence type="ECO:0000313" key="3">
    <source>
        <dbReference type="Proteomes" id="UP000242755"/>
    </source>
</evidence>
<reference evidence="1 4" key="1">
    <citation type="submission" date="2016-01" db="EMBL/GenBank/DDBJ databases">
        <title>Use of Whole Genome Sequencing to ascertain that Brevibacterium massiliense (Roux, Raoult 2009) is a later heterotypic synonym of Brevibacterium ravenspurgense (Mages 2008).</title>
        <authorList>
            <person name="Bernier A.-M."/>
            <person name="Burdz T."/>
            <person name="Huynh C."/>
            <person name="Pachecho A.L."/>
            <person name="Wiebe D."/>
            <person name="Bonner C."/>
            <person name="Bernard K."/>
        </authorList>
    </citation>
    <scope>NUCLEOTIDE SEQUENCE [LARGE SCALE GENOMIC DNA]</scope>
    <source>
        <strain evidence="1 4">CCUG56047</strain>
    </source>
</reference>
<keyword evidence="4" id="KW-1185">Reference proteome</keyword>
<protein>
    <submittedName>
        <fullName evidence="1">Uncharacterized protein</fullName>
    </submittedName>
</protein>
<dbReference type="Proteomes" id="UP000242755">
    <property type="component" value="Unassembled WGS sequence"/>
</dbReference>
<comment type="caution">
    <text evidence="1">The sequence shown here is derived from an EMBL/GenBank/DDBJ whole genome shotgun (WGS) entry which is preliminary data.</text>
</comment>
<dbReference type="AlphaFoldDB" id="A0A150HBE8"/>
<dbReference type="Proteomes" id="UP000243589">
    <property type="component" value="Unassembled WGS sequence"/>
</dbReference>
<evidence type="ECO:0000313" key="4">
    <source>
        <dbReference type="Proteomes" id="UP000243589"/>
    </source>
</evidence>